<dbReference type="PANTHER" id="PTHR32341">
    <property type="entry name" value="INTERFERON-INDUCIBLE GTPASE"/>
    <property type="match status" value="1"/>
</dbReference>
<dbReference type="PROSITE" id="PS51716">
    <property type="entry name" value="G_IRG"/>
    <property type="match status" value="1"/>
</dbReference>
<comment type="similarity">
    <text evidence="1">Belongs to the TRAFAC class dynamin-like GTPase superfamily. IRG family.</text>
</comment>
<keyword evidence="4" id="KW-0342">GTP-binding</keyword>
<dbReference type="Gene3D" id="3.40.50.300">
    <property type="entry name" value="P-loop containing nucleotide triphosphate hydrolases"/>
    <property type="match status" value="1"/>
</dbReference>
<organism evidence="6 7">
    <name type="scientific">Fusarium piperis</name>
    <dbReference type="NCBI Taxonomy" id="1435070"/>
    <lineage>
        <taxon>Eukaryota</taxon>
        <taxon>Fungi</taxon>
        <taxon>Dikarya</taxon>
        <taxon>Ascomycota</taxon>
        <taxon>Pezizomycotina</taxon>
        <taxon>Sordariomycetes</taxon>
        <taxon>Hypocreomycetidae</taxon>
        <taxon>Hypocreales</taxon>
        <taxon>Nectriaceae</taxon>
        <taxon>Fusarium</taxon>
        <taxon>Fusarium solani species complex</taxon>
    </lineage>
</organism>
<dbReference type="InterPro" id="IPR051515">
    <property type="entry name" value="IRG"/>
</dbReference>
<dbReference type="InterPro" id="IPR027417">
    <property type="entry name" value="P-loop_NTPase"/>
</dbReference>
<keyword evidence="3" id="KW-0378">Hydrolase</keyword>
<dbReference type="GO" id="GO:0005525">
    <property type="term" value="F:GTP binding"/>
    <property type="evidence" value="ECO:0007669"/>
    <property type="project" value="UniProtKB-KW"/>
</dbReference>
<dbReference type="Proteomes" id="UP001140502">
    <property type="component" value="Unassembled WGS sequence"/>
</dbReference>
<dbReference type="GO" id="GO:0016020">
    <property type="term" value="C:membrane"/>
    <property type="evidence" value="ECO:0007669"/>
    <property type="project" value="InterPro"/>
</dbReference>
<keyword evidence="2" id="KW-0547">Nucleotide-binding</keyword>
<sequence>MSDPEDTNSRSSLFSALGAYLGRCGRSVVAGAGILIGEFGALTMDLSQALLDWAGVGYLGEKFSAKSIKRDRELEGLDPNTYYVAVCGPAGSGKSSLLNALRGLLNKDQGAARVGDTETTSKKQEYSAAACFDDLCLVDFPGAGTQSVPAKGYFKANKLYCYDCILIICGERFGELVLRQIEIALVQACIVQRKRFAIVRSRSDETITRVEDDNGISFKEAKKIYIENQVRAITEELGRSFLPRRTVLELLGFFVLVNKNTLRRMTTLPPHDWPRTISEDEIHERKLLQFLGKADVTDEHVNPVPEKDE</sequence>
<dbReference type="PANTHER" id="PTHR32341:SF17">
    <property type="entry name" value="IRG-TYPE G DOMAIN-CONTAINING PROTEIN"/>
    <property type="match status" value="1"/>
</dbReference>
<evidence type="ECO:0000259" key="5">
    <source>
        <dbReference type="PROSITE" id="PS51716"/>
    </source>
</evidence>
<dbReference type="GO" id="GO:0003924">
    <property type="term" value="F:GTPase activity"/>
    <property type="evidence" value="ECO:0007669"/>
    <property type="project" value="TreeGrafter"/>
</dbReference>
<reference evidence="6" key="1">
    <citation type="submission" date="2022-10" db="EMBL/GenBank/DDBJ databases">
        <title>Tapping the CABI collections for fungal endophytes: first genome assemblies for Collariella, Neodidymelliopsis, Ascochyta clinopodiicola, Didymella pomorum, Didymosphaeria variabile, Neocosmospora piperis and Neocucurbitaria cava.</title>
        <authorList>
            <person name="Hill R."/>
        </authorList>
    </citation>
    <scope>NUCLEOTIDE SEQUENCE</scope>
    <source>
        <strain evidence="6">IMI 366586</strain>
    </source>
</reference>
<feature type="domain" description="IRG-type G" evidence="5">
    <location>
        <begin position="80"/>
        <end position="265"/>
    </location>
</feature>
<dbReference type="InterPro" id="IPR007743">
    <property type="entry name" value="Immunity-related_GTPase-like"/>
</dbReference>
<evidence type="ECO:0000256" key="2">
    <source>
        <dbReference type="ARBA" id="ARBA00022741"/>
    </source>
</evidence>
<keyword evidence="7" id="KW-1185">Reference proteome</keyword>
<dbReference type="OrthoDB" id="422720at2759"/>
<dbReference type="Pfam" id="PF05049">
    <property type="entry name" value="IIGP"/>
    <property type="match status" value="1"/>
</dbReference>
<proteinExistence type="inferred from homology"/>
<dbReference type="InterPro" id="IPR030385">
    <property type="entry name" value="G_IRG_dom"/>
</dbReference>
<evidence type="ECO:0000313" key="7">
    <source>
        <dbReference type="Proteomes" id="UP001140502"/>
    </source>
</evidence>
<comment type="caution">
    <text evidence="6">The sequence shown here is derived from an EMBL/GenBank/DDBJ whole genome shotgun (WGS) entry which is preliminary data.</text>
</comment>
<accession>A0A9W8TBA0</accession>
<evidence type="ECO:0000256" key="3">
    <source>
        <dbReference type="ARBA" id="ARBA00022801"/>
    </source>
</evidence>
<evidence type="ECO:0000256" key="1">
    <source>
        <dbReference type="ARBA" id="ARBA00005429"/>
    </source>
</evidence>
<name>A0A9W8TBA0_9HYPO</name>
<dbReference type="SUPFAM" id="SSF52540">
    <property type="entry name" value="P-loop containing nucleoside triphosphate hydrolases"/>
    <property type="match status" value="1"/>
</dbReference>
<evidence type="ECO:0000256" key="4">
    <source>
        <dbReference type="ARBA" id="ARBA00023134"/>
    </source>
</evidence>
<dbReference type="EMBL" id="JAPEUR010000476">
    <property type="protein sequence ID" value="KAJ4308948.1"/>
    <property type="molecule type" value="Genomic_DNA"/>
</dbReference>
<gene>
    <name evidence="6" type="ORF">N0V84_011783</name>
</gene>
<dbReference type="AlphaFoldDB" id="A0A9W8TBA0"/>
<protein>
    <recommendedName>
        <fullName evidence="5">IRG-type G domain-containing protein</fullName>
    </recommendedName>
</protein>
<evidence type="ECO:0000313" key="6">
    <source>
        <dbReference type="EMBL" id="KAJ4308948.1"/>
    </source>
</evidence>